<name>A0A1G8C129_ANETH</name>
<dbReference type="EMBL" id="FNDE01000022">
    <property type="protein sequence ID" value="SDH39039.1"/>
    <property type="molecule type" value="Genomic_DNA"/>
</dbReference>
<organism evidence="1 2">
    <name type="scientific">Aneurinibacillus thermoaerophilus</name>
    <dbReference type="NCBI Taxonomy" id="143495"/>
    <lineage>
        <taxon>Bacteria</taxon>
        <taxon>Bacillati</taxon>
        <taxon>Bacillota</taxon>
        <taxon>Bacilli</taxon>
        <taxon>Bacillales</taxon>
        <taxon>Paenibacillaceae</taxon>
        <taxon>Aneurinibacillus group</taxon>
        <taxon>Aneurinibacillus</taxon>
    </lineage>
</organism>
<gene>
    <name evidence="1" type="ORF">SAMN04489735_102263</name>
</gene>
<dbReference type="Proteomes" id="UP000198956">
    <property type="component" value="Unassembled WGS sequence"/>
</dbReference>
<evidence type="ECO:0000313" key="2">
    <source>
        <dbReference type="Proteomes" id="UP000198956"/>
    </source>
</evidence>
<reference evidence="1 2" key="1">
    <citation type="submission" date="2016-10" db="EMBL/GenBank/DDBJ databases">
        <authorList>
            <person name="de Groot N.N."/>
        </authorList>
    </citation>
    <scope>NUCLEOTIDE SEQUENCE [LARGE SCALE GENOMIC DNA]</scope>
    <source>
        <strain evidence="1 2">L 420-91</strain>
    </source>
</reference>
<sequence length="88" mass="10100">MGWGADRKGEKNLTIDDYIDTSLSVFDVYSEREFELQGVMEVIEEVIEGISKIKNGGDLYKAIFFEEKLKGHLSELVLLKKELKQESE</sequence>
<dbReference type="AlphaFoldDB" id="A0A1G8C129"/>
<evidence type="ECO:0000313" key="1">
    <source>
        <dbReference type="EMBL" id="SDH39039.1"/>
    </source>
</evidence>
<proteinExistence type="predicted"/>
<protein>
    <submittedName>
        <fullName evidence="1">Uncharacterized protein</fullName>
    </submittedName>
</protein>
<accession>A0A1G8C129</accession>